<keyword evidence="4" id="KW-1185">Reference proteome</keyword>
<reference evidence="3" key="1">
    <citation type="submission" date="2023-09" db="EMBL/GenBank/DDBJ databases">
        <title>Marinobacter sediminicola sp. nov. and Marinobacter maritimum sp. nov., isolated from marine sediment.</title>
        <authorList>
            <person name="An J."/>
        </authorList>
    </citation>
    <scope>NUCLEOTIDE SEQUENCE</scope>
    <source>
        <strain evidence="3">F60267</strain>
    </source>
</reference>
<gene>
    <name evidence="3" type="ORF">RKA07_09340</name>
</gene>
<feature type="signal peptide" evidence="1">
    <location>
        <begin position="1"/>
        <end position="27"/>
    </location>
</feature>
<organism evidence="3 4">
    <name type="scientific">Marinobacter xiaoshiensis</name>
    <dbReference type="NCBI Taxonomy" id="3073652"/>
    <lineage>
        <taxon>Bacteria</taxon>
        <taxon>Pseudomonadati</taxon>
        <taxon>Pseudomonadota</taxon>
        <taxon>Gammaproteobacteria</taxon>
        <taxon>Pseudomonadales</taxon>
        <taxon>Marinobacteraceae</taxon>
        <taxon>Marinobacter</taxon>
    </lineage>
</organism>
<evidence type="ECO:0000313" key="4">
    <source>
        <dbReference type="Proteomes" id="UP001267407"/>
    </source>
</evidence>
<comment type="caution">
    <text evidence="3">The sequence shown here is derived from an EMBL/GenBank/DDBJ whole genome shotgun (WGS) entry which is preliminary data.</text>
</comment>
<dbReference type="Pfam" id="PF19657">
    <property type="entry name" value="DUF6160"/>
    <property type="match status" value="1"/>
</dbReference>
<feature type="domain" description="DUF6160" evidence="2">
    <location>
        <begin position="10"/>
        <end position="54"/>
    </location>
</feature>
<dbReference type="RefSeq" id="WP_200205317.1">
    <property type="nucleotide sequence ID" value="NZ_JAVMBO010000012.1"/>
</dbReference>
<feature type="chain" id="PRO_5046392688" description="DUF6160 domain-containing protein" evidence="1">
    <location>
        <begin position="28"/>
        <end position="186"/>
    </location>
</feature>
<protein>
    <recommendedName>
        <fullName evidence="2">DUF6160 domain-containing protein</fullName>
    </recommendedName>
</protein>
<evidence type="ECO:0000256" key="1">
    <source>
        <dbReference type="SAM" id="SignalP"/>
    </source>
</evidence>
<proteinExistence type="predicted"/>
<dbReference type="InterPro" id="IPR046158">
    <property type="entry name" value="DUF6160"/>
</dbReference>
<keyword evidence="1" id="KW-0732">Signal</keyword>
<dbReference type="EMBL" id="JAVMBO010000012">
    <property type="protein sequence ID" value="MDS1310292.1"/>
    <property type="molecule type" value="Genomic_DNA"/>
</dbReference>
<evidence type="ECO:0000259" key="2">
    <source>
        <dbReference type="Pfam" id="PF19657"/>
    </source>
</evidence>
<sequence>MSQRLLSLRNRLSFAFALSFLSLIAAAEMAPLEDDVLSDVSGQGGIYLSGDVSINALGGPVENSYFGSCDDVTRKCGARIAYRLKETGGWLVLDELRGGFAFEGLTLGMRTIDTGFGGDGALFNGDVLELGLPNIVRFDDVRFKIAASSTPRPTDLGFQQTDIFTVEMQGDVIMEGNLLVFPTGNP</sequence>
<evidence type="ECO:0000313" key="3">
    <source>
        <dbReference type="EMBL" id="MDS1310292.1"/>
    </source>
</evidence>
<name>A0ABU2HGX5_9GAMM</name>
<dbReference type="Proteomes" id="UP001267407">
    <property type="component" value="Unassembled WGS sequence"/>
</dbReference>
<accession>A0ABU2HGX5</accession>